<protein>
    <submittedName>
        <fullName evidence="1">Uncharacterized protein</fullName>
    </submittedName>
</protein>
<keyword evidence="2" id="KW-1185">Reference proteome</keyword>
<sequence length="224" mass="23452">MPGEERTRGGVPFLAGAPPACVRAGISSLPPRDQACPPRSAPISIRSRIISVRVGARSNLPLVGRAKGGTASRAQPQQWSGESFIGRGIRATRPTYPLLLLMSKGARPPLFASFFLLTPPPHSRVGPLRSPGELPAPLRAMPSDEPGCTGTTSSALSTLARTRGACGRRHARSPCGRLAAQLKLGSLLSRRLADRLSPSAGRSGTSAPGALGVGGRRWLGYRRS</sequence>
<accession>A0AAV7UJW6</accession>
<name>A0AAV7UJW6_PLEWA</name>
<dbReference type="AlphaFoldDB" id="A0AAV7UJW6"/>
<organism evidence="1 2">
    <name type="scientific">Pleurodeles waltl</name>
    <name type="common">Iberian ribbed newt</name>
    <dbReference type="NCBI Taxonomy" id="8319"/>
    <lineage>
        <taxon>Eukaryota</taxon>
        <taxon>Metazoa</taxon>
        <taxon>Chordata</taxon>
        <taxon>Craniata</taxon>
        <taxon>Vertebrata</taxon>
        <taxon>Euteleostomi</taxon>
        <taxon>Amphibia</taxon>
        <taxon>Batrachia</taxon>
        <taxon>Caudata</taxon>
        <taxon>Salamandroidea</taxon>
        <taxon>Salamandridae</taxon>
        <taxon>Pleurodelinae</taxon>
        <taxon>Pleurodeles</taxon>
    </lineage>
</organism>
<evidence type="ECO:0000313" key="2">
    <source>
        <dbReference type="Proteomes" id="UP001066276"/>
    </source>
</evidence>
<evidence type="ECO:0000313" key="1">
    <source>
        <dbReference type="EMBL" id="KAJ1189307.1"/>
    </source>
</evidence>
<proteinExistence type="predicted"/>
<comment type="caution">
    <text evidence="1">The sequence shown here is derived from an EMBL/GenBank/DDBJ whole genome shotgun (WGS) entry which is preliminary data.</text>
</comment>
<gene>
    <name evidence="1" type="ORF">NDU88_006055</name>
</gene>
<dbReference type="Proteomes" id="UP001066276">
    <property type="component" value="Chromosome 3_1"/>
</dbReference>
<dbReference type="EMBL" id="JANPWB010000005">
    <property type="protein sequence ID" value="KAJ1189307.1"/>
    <property type="molecule type" value="Genomic_DNA"/>
</dbReference>
<reference evidence="1" key="1">
    <citation type="journal article" date="2022" name="bioRxiv">
        <title>Sequencing and chromosome-scale assembly of the giantPleurodeles waltlgenome.</title>
        <authorList>
            <person name="Brown T."/>
            <person name="Elewa A."/>
            <person name="Iarovenko S."/>
            <person name="Subramanian E."/>
            <person name="Araus A.J."/>
            <person name="Petzold A."/>
            <person name="Susuki M."/>
            <person name="Suzuki K.-i.T."/>
            <person name="Hayashi T."/>
            <person name="Toyoda A."/>
            <person name="Oliveira C."/>
            <person name="Osipova E."/>
            <person name="Leigh N.D."/>
            <person name="Simon A."/>
            <person name="Yun M.H."/>
        </authorList>
    </citation>
    <scope>NUCLEOTIDE SEQUENCE</scope>
    <source>
        <strain evidence="1">20211129_DDA</strain>
        <tissue evidence="1">Liver</tissue>
    </source>
</reference>